<reference evidence="1" key="1">
    <citation type="submission" date="2022-02" db="EMBL/GenBank/DDBJ databases">
        <title>Plant Genome Project.</title>
        <authorList>
            <person name="Zhang R.-G."/>
        </authorList>
    </citation>
    <scope>NUCLEOTIDE SEQUENCE</scope>
    <source>
        <strain evidence="1">AT1</strain>
    </source>
</reference>
<organism evidence="1 2">
    <name type="scientific">Rhododendron molle</name>
    <name type="common">Chinese azalea</name>
    <name type="synonym">Azalea mollis</name>
    <dbReference type="NCBI Taxonomy" id="49168"/>
    <lineage>
        <taxon>Eukaryota</taxon>
        <taxon>Viridiplantae</taxon>
        <taxon>Streptophyta</taxon>
        <taxon>Embryophyta</taxon>
        <taxon>Tracheophyta</taxon>
        <taxon>Spermatophyta</taxon>
        <taxon>Magnoliopsida</taxon>
        <taxon>eudicotyledons</taxon>
        <taxon>Gunneridae</taxon>
        <taxon>Pentapetalae</taxon>
        <taxon>asterids</taxon>
        <taxon>Ericales</taxon>
        <taxon>Ericaceae</taxon>
        <taxon>Ericoideae</taxon>
        <taxon>Rhodoreae</taxon>
        <taxon>Rhododendron</taxon>
    </lineage>
</organism>
<name>A0ACC0MPJ7_RHOML</name>
<sequence length="514" mass="57458">MGNSHSHLRSSPSSRRAPSRPPVAAMVEVEDPHPSETTLGLGPFGEPLLVPGGAGAPGKAHMSVGIGAGTSTQDMGAGTELHTYIRHLERKIDDLSTTLERDKHVRDELAKIKHLLQISTSHSAGSRGGRRTHQSPSCSREGGRLIEHQSRPSVKDRLEPPVAKDGRNEGGAGRRERSRSPDPKDPKRKRSAFERLGVGSDSASSTHPIRRGKGTREPTPSFTKIANDEEGLLEFQTKGYREHLKNTRTKSPFVSHPREKGGGSHVTERLGPYARDSYRKGQQERSHQRSGGTPPKRKEYKRLDESVPKKRPATKRPDGLDRSIRPHRDARLRRLTTSPFTREIDSVTPPKGFTQPKFAKYDGKTEAYTHLVQFKLVMSLFLRNEPSDDAFLCKVFPASLGNLRLTWFNQLPARSISSFDSLCDAFMARFVTSNKHEKEIDSLLSLRKCPDETLRQYAGRYWDLFNEIEGCDGVISARGFKLGLTAQDEQVYDDLARNKPDSMKDLMTRIEGWC</sequence>
<evidence type="ECO:0000313" key="2">
    <source>
        <dbReference type="Proteomes" id="UP001062846"/>
    </source>
</evidence>
<keyword evidence="2" id="KW-1185">Reference proteome</keyword>
<accession>A0ACC0MPJ7</accession>
<dbReference type="EMBL" id="CM046395">
    <property type="protein sequence ID" value="KAI8542860.1"/>
    <property type="molecule type" value="Genomic_DNA"/>
</dbReference>
<protein>
    <submittedName>
        <fullName evidence="1">Uncharacterized protein</fullName>
    </submittedName>
</protein>
<dbReference type="Proteomes" id="UP001062846">
    <property type="component" value="Chromosome 8"/>
</dbReference>
<comment type="caution">
    <text evidence="1">The sequence shown here is derived from an EMBL/GenBank/DDBJ whole genome shotgun (WGS) entry which is preliminary data.</text>
</comment>
<evidence type="ECO:0000313" key="1">
    <source>
        <dbReference type="EMBL" id="KAI8542860.1"/>
    </source>
</evidence>
<proteinExistence type="predicted"/>
<gene>
    <name evidence="1" type="ORF">RHMOL_Rhmol08G0172700</name>
</gene>